<dbReference type="AlphaFoldDB" id="A0A453ET62"/>
<protein>
    <submittedName>
        <fullName evidence="1">Uncharacterized protein</fullName>
    </submittedName>
</protein>
<sequence length="60" mass="6732">MIVTPADVPHSWVVPSSGVSNVMLYLVIQILPPSRYNEKEFTMVSAVRFVDLIMPLRLSS</sequence>
<dbReference type="Proteomes" id="UP000015105">
    <property type="component" value="Chromosome 3D"/>
</dbReference>
<evidence type="ECO:0000313" key="1">
    <source>
        <dbReference type="EnsemblPlants" id="AET3Gv20449700.1"/>
    </source>
</evidence>
<dbReference type="Gramene" id="AET3Gv20449700.1">
    <property type="protein sequence ID" value="AET3Gv20449700.1"/>
    <property type="gene ID" value="AET3Gv20449700"/>
</dbReference>
<proteinExistence type="predicted"/>
<dbReference type="EnsemblPlants" id="AET3Gv20449700.1">
    <property type="protein sequence ID" value="AET3Gv20449700.1"/>
    <property type="gene ID" value="AET3Gv20449700"/>
</dbReference>
<evidence type="ECO:0000313" key="2">
    <source>
        <dbReference type="Proteomes" id="UP000015105"/>
    </source>
</evidence>
<keyword evidence="2" id="KW-1185">Reference proteome</keyword>
<reference evidence="1" key="3">
    <citation type="journal article" date="2017" name="Nature">
        <title>Genome sequence of the progenitor of the wheat D genome Aegilops tauschii.</title>
        <authorList>
            <person name="Luo M.C."/>
            <person name="Gu Y.Q."/>
            <person name="Puiu D."/>
            <person name="Wang H."/>
            <person name="Twardziok S.O."/>
            <person name="Deal K.R."/>
            <person name="Huo N."/>
            <person name="Zhu T."/>
            <person name="Wang L."/>
            <person name="Wang Y."/>
            <person name="McGuire P.E."/>
            <person name="Liu S."/>
            <person name="Long H."/>
            <person name="Ramasamy R.K."/>
            <person name="Rodriguez J.C."/>
            <person name="Van S.L."/>
            <person name="Yuan L."/>
            <person name="Wang Z."/>
            <person name="Xia Z."/>
            <person name="Xiao L."/>
            <person name="Anderson O.D."/>
            <person name="Ouyang S."/>
            <person name="Liang Y."/>
            <person name="Zimin A.V."/>
            <person name="Pertea G."/>
            <person name="Qi P."/>
            <person name="Bennetzen J.L."/>
            <person name="Dai X."/>
            <person name="Dawson M.W."/>
            <person name="Muller H.G."/>
            <person name="Kugler K."/>
            <person name="Rivarola-Duarte L."/>
            <person name="Spannagl M."/>
            <person name="Mayer K.F.X."/>
            <person name="Lu F.H."/>
            <person name="Bevan M.W."/>
            <person name="Leroy P."/>
            <person name="Li P."/>
            <person name="You F.M."/>
            <person name="Sun Q."/>
            <person name="Liu Z."/>
            <person name="Lyons E."/>
            <person name="Wicker T."/>
            <person name="Salzberg S.L."/>
            <person name="Devos K.M."/>
            <person name="Dvorak J."/>
        </authorList>
    </citation>
    <scope>NUCLEOTIDE SEQUENCE [LARGE SCALE GENOMIC DNA]</scope>
    <source>
        <strain evidence="1">cv. AL8/78</strain>
    </source>
</reference>
<reference evidence="2" key="1">
    <citation type="journal article" date="2014" name="Science">
        <title>Ancient hybridizations among the ancestral genomes of bread wheat.</title>
        <authorList>
            <consortium name="International Wheat Genome Sequencing Consortium,"/>
            <person name="Marcussen T."/>
            <person name="Sandve S.R."/>
            <person name="Heier L."/>
            <person name="Spannagl M."/>
            <person name="Pfeifer M."/>
            <person name="Jakobsen K.S."/>
            <person name="Wulff B.B."/>
            <person name="Steuernagel B."/>
            <person name="Mayer K.F."/>
            <person name="Olsen O.A."/>
        </authorList>
    </citation>
    <scope>NUCLEOTIDE SEQUENCE [LARGE SCALE GENOMIC DNA]</scope>
    <source>
        <strain evidence="2">cv. AL8/78</strain>
    </source>
</reference>
<name>A0A453ET62_AEGTS</name>
<reference evidence="2" key="2">
    <citation type="journal article" date="2017" name="Nat. Plants">
        <title>The Aegilops tauschii genome reveals multiple impacts of transposons.</title>
        <authorList>
            <person name="Zhao G."/>
            <person name="Zou C."/>
            <person name="Li K."/>
            <person name="Wang K."/>
            <person name="Li T."/>
            <person name="Gao L."/>
            <person name="Zhang X."/>
            <person name="Wang H."/>
            <person name="Yang Z."/>
            <person name="Liu X."/>
            <person name="Jiang W."/>
            <person name="Mao L."/>
            <person name="Kong X."/>
            <person name="Jiao Y."/>
            <person name="Jia J."/>
        </authorList>
    </citation>
    <scope>NUCLEOTIDE SEQUENCE [LARGE SCALE GENOMIC DNA]</scope>
    <source>
        <strain evidence="2">cv. AL8/78</strain>
    </source>
</reference>
<reference evidence="1" key="4">
    <citation type="submission" date="2019-03" db="UniProtKB">
        <authorList>
            <consortium name="EnsemblPlants"/>
        </authorList>
    </citation>
    <scope>IDENTIFICATION</scope>
</reference>
<organism evidence="1 2">
    <name type="scientific">Aegilops tauschii subsp. strangulata</name>
    <name type="common">Goatgrass</name>
    <dbReference type="NCBI Taxonomy" id="200361"/>
    <lineage>
        <taxon>Eukaryota</taxon>
        <taxon>Viridiplantae</taxon>
        <taxon>Streptophyta</taxon>
        <taxon>Embryophyta</taxon>
        <taxon>Tracheophyta</taxon>
        <taxon>Spermatophyta</taxon>
        <taxon>Magnoliopsida</taxon>
        <taxon>Liliopsida</taxon>
        <taxon>Poales</taxon>
        <taxon>Poaceae</taxon>
        <taxon>BOP clade</taxon>
        <taxon>Pooideae</taxon>
        <taxon>Triticodae</taxon>
        <taxon>Triticeae</taxon>
        <taxon>Triticinae</taxon>
        <taxon>Aegilops</taxon>
    </lineage>
</organism>
<reference evidence="1" key="5">
    <citation type="journal article" date="2021" name="G3 (Bethesda)">
        <title>Aegilops tauschii genome assembly Aet v5.0 features greater sequence contiguity and improved annotation.</title>
        <authorList>
            <person name="Wang L."/>
            <person name="Zhu T."/>
            <person name="Rodriguez J.C."/>
            <person name="Deal K.R."/>
            <person name="Dubcovsky J."/>
            <person name="McGuire P.E."/>
            <person name="Lux T."/>
            <person name="Spannagl M."/>
            <person name="Mayer K.F.X."/>
            <person name="Baldrich P."/>
            <person name="Meyers B.C."/>
            <person name="Huo N."/>
            <person name="Gu Y.Q."/>
            <person name="Zhou H."/>
            <person name="Devos K.M."/>
            <person name="Bennetzen J.L."/>
            <person name="Unver T."/>
            <person name="Budak H."/>
            <person name="Gulick P.J."/>
            <person name="Galiba G."/>
            <person name="Kalapos B."/>
            <person name="Nelson D.R."/>
            <person name="Li P."/>
            <person name="You F.M."/>
            <person name="Luo M.C."/>
            <person name="Dvorak J."/>
        </authorList>
    </citation>
    <scope>NUCLEOTIDE SEQUENCE [LARGE SCALE GENOMIC DNA]</scope>
    <source>
        <strain evidence="1">cv. AL8/78</strain>
    </source>
</reference>
<accession>A0A453ET62</accession>